<evidence type="ECO:0000313" key="1">
    <source>
        <dbReference type="EMBL" id="RCG19121.1"/>
    </source>
</evidence>
<dbReference type="InterPro" id="IPR013320">
    <property type="entry name" value="ConA-like_dom_sf"/>
</dbReference>
<dbReference type="SUPFAM" id="SSF49899">
    <property type="entry name" value="Concanavalin A-like lectins/glucanases"/>
    <property type="match status" value="1"/>
</dbReference>
<protein>
    <submittedName>
        <fullName evidence="1">Uncharacterized protein</fullName>
    </submittedName>
</protein>
<sequence>MALVNQWVDSYALSAGFVIPDPIISTRQIAVANTAGNWLVCSVSWHTGAGAQSVPTVHVGDDVHNYWVPLIRISGVGGGVAIWAAPNARAASRVYLSPTDYVTGLAANVEEHSGLGNYLQVADRKTATISPGTTASITLAAPPSQALALVAGGSDSATATLASATAGWSSAAPVSGTNGVDQTSDTRLLPRFQTTSGSVSVTYTTSAAANIVVAGMTVLTAAAAPAQPNPNWPVVELAAGFGSGAQTPRDAITWTPLPGRLLELDASRGRQFELGTLEAGEAQLRLRNDDGALNPANSSGPFYPNVTDMTPVRVLATWGGRVYPVLHSFMERWPQTWRDPHWGEVNATAVDAWATMTTELPNIAQGEILVDAPYGYWPLSDPDTATSGSNLAEGNTEPMVQYVSKYGPGSAAATFGVDQGMLTGSPNNTAWENRGLTSLQVSNGYSLRYGPVPQMPPVAAGYTAEFWARLDVAASQPAANLGLIAIKNSGLTVIIVYVDIATGNVAVGDWDPVTKARTNSVSSWPALTGKYLHYALTFNTAGWKLYVNAQLVASRVCPLDSTATFVSVCGQADEVYHGRMCNGSFAHVAIYPRILPYGRILAHWWAASSGNENDSPDQRINKLMEIAGWGGPRNISYTTGGYVVPASGIQGQALASAVEEIAATDGAGLYVDDMGYVCETSKTYRYNRTPAYVFGDRPDLGEVPYAVGMGVDRDPGQVANDITATQAHYGRQARAVDDASVQQRGWRTRDAVTHVNDPLGVTDMANYLLMRNKAPGQRIAEIVLDPASNPAIWPTALGIETGDIVAVNRRPMGGVLITGTFEVIGVGHHVVPHQEWRVRLSLAPADPFFFRLDDATYGVLDGPGVLGW</sequence>
<name>A0A367EM56_9ACTN</name>
<accession>A0A367EM56</accession>
<reference evidence="1 2" key="1">
    <citation type="submission" date="2018-06" db="EMBL/GenBank/DDBJ databases">
        <title>Sphaerisporangium craniellae sp. nov., isolated from a marine sponge in the South China Sea.</title>
        <authorList>
            <person name="Li L."/>
        </authorList>
    </citation>
    <scope>NUCLEOTIDE SEQUENCE [LARGE SCALE GENOMIC DNA]</scope>
    <source>
        <strain evidence="1 2">CCTCC AA 208026</strain>
    </source>
</reference>
<dbReference type="Proteomes" id="UP000253094">
    <property type="component" value="Unassembled WGS sequence"/>
</dbReference>
<evidence type="ECO:0000313" key="2">
    <source>
        <dbReference type="Proteomes" id="UP000253094"/>
    </source>
</evidence>
<dbReference type="Gene3D" id="2.60.120.200">
    <property type="match status" value="1"/>
</dbReference>
<gene>
    <name evidence="1" type="ORF">DQ384_38235</name>
</gene>
<comment type="caution">
    <text evidence="1">The sequence shown here is derived from an EMBL/GenBank/DDBJ whole genome shotgun (WGS) entry which is preliminary data.</text>
</comment>
<dbReference type="Pfam" id="PF13385">
    <property type="entry name" value="Laminin_G_3"/>
    <property type="match status" value="1"/>
</dbReference>
<dbReference type="AlphaFoldDB" id="A0A367EM56"/>
<dbReference type="RefSeq" id="WP_114033776.1">
    <property type="nucleotide sequence ID" value="NZ_QOIL01000034.1"/>
</dbReference>
<keyword evidence="2" id="KW-1185">Reference proteome</keyword>
<dbReference type="OrthoDB" id="3445328at2"/>
<proteinExistence type="predicted"/>
<organism evidence="1 2">
    <name type="scientific">Sphaerisporangium album</name>
    <dbReference type="NCBI Taxonomy" id="509200"/>
    <lineage>
        <taxon>Bacteria</taxon>
        <taxon>Bacillati</taxon>
        <taxon>Actinomycetota</taxon>
        <taxon>Actinomycetes</taxon>
        <taxon>Streptosporangiales</taxon>
        <taxon>Streptosporangiaceae</taxon>
        <taxon>Sphaerisporangium</taxon>
    </lineage>
</organism>
<dbReference type="EMBL" id="QOIL01000034">
    <property type="protein sequence ID" value="RCG19121.1"/>
    <property type="molecule type" value="Genomic_DNA"/>
</dbReference>